<protein>
    <submittedName>
        <fullName evidence="2">Uncharacterized protein</fullName>
    </submittedName>
</protein>
<feature type="region of interest" description="Disordered" evidence="1">
    <location>
        <begin position="1"/>
        <end position="33"/>
    </location>
</feature>
<accession>A0A7C8Z115</accession>
<reference evidence="2" key="1">
    <citation type="journal article" date="2013" name="J. Plant Res.">
        <title>Effect of fungi and light on seed germination of three Opuntia species from semiarid lands of central Mexico.</title>
        <authorList>
            <person name="Delgado-Sanchez P."/>
            <person name="Jimenez-Bremont J.F."/>
            <person name="Guerrero-Gonzalez Mde L."/>
            <person name="Flores J."/>
        </authorList>
    </citation>
    <scope>NUCLEOTIDE SEQUENCE</scope>
    <source>
        <tissue evidence="2">Cladode</tissue>
    </source>
</reference>
<feature type="compositionally biased region" description="Basic and acidic residues" evidence="1">
    <location>
        <begin position="9"/>
        <end position="20"/>
    </location>
</feature>
<proteinExistence type="predicted"/>
<dbReference type="AlphaFoldDB" id="A0A7C8Z115"/>
<sequence length="102" mass="11166">MGCWLQSKVWDERPRPTSREDDPEPILGSWVPPVMESKDDLTALMSSTAVDADSVSHPYPPPPVARVVVVEEVEEEPAPPPLPPSNLFLLAGEGSHQFTPPQ</sequence>
<organism evidence="2">
    <name type="scientific">Opuntia streptacantha</name>
    <name type="common">Prickly pear cactus</name>
    <name type="synonym">Opuntia cardona</name>
    <dbReference type="NCBI Taxonomy" id="393608"/>
    <lineage>
        <taxon>Eukaryota</taxon>
        <taxon>Viridiplantae</taxon>
        <taxon>Streptophyta</taxon>
        <taxon>Embryophyta</taxon>
        <taxon>Tracheophyta</taxon>
        <taxon>Spermatophyta</taxon>
        <taxon>Magnoliopsida</taxon>
        <taxon>eudicotyledons</taxon>
        <taxon>Gunneridae</taxon>
        <taxon>Pentapetalae</taxon>
        <taxon>Caryophyllales</taxon>
        <taxon>Cactineae</taxon>
        <taxon>Cactaceae</taxon>
        <taxon>Opuntioideae</taxon>
        <taxon>Opuntia</taxon>
    </lineage>
</organism>
<name>A0A7C8Z115_OPUST</name>
<evidence type="ECO:0000256" key="1">
    <source>
        <dbReference type="SAM" id="MobiDB-lite"/>
    </source>
</evidence>
<evidence type="ECO:0000313" key="2">
    <source>
        <dbReference type="EMBL" id="MBA4631692.1"/>
    </source>
</evidence>
<dbReference type="EMBL" id="GISG01078671">
    <property type="protein sequence ID" value="MBA4631692.1"/>
    <property type="molecule type" value="Transcribed_RNA"/>
</dbReference>
<feature type="region of interest" description="Disordered" evidence="1">
    <location>
        <begin position="75"/>
        <end position="102"/>
    </location>
</feature>
<reference evidence="2" key="2">
    <citation type="submission" date="2020-07" db="EMBL/GenBank/DDBJ databases">
        <authorList>
            <person name="Vera ALvarez R."/>
            <person name="Arias-Moreno D.M."/>
            <person name="Jimenez-Jacinto V."/>
            <person name="Jimenez-Bremont J.F."/>
            <person name="Swaminathan K."/>
            <person name="Moose S.P."/>
            <person name="Guerrero-Gonzalez M.L."/>
            <person name="Marino-Ramirez L."/>
            <person name="Landsman D."/>
            <person name="Rodriguez-Kessler M."/>
            <person name="Delgado-Sanchez P."/>
        </authorList>
    </citation>
    <scope>NUCLEOTIDE SEQUENCE</scope>
    <source>
        <tissue evidence="2">Cladode</tissue>
    </source>
</reference>